<sequence length="260" mass="28146">MIPRPITEDDLSGFVDQRLDAERQAEVEAYLDAHPELAQRIAGYEAQRDLLRAAFAPVAQEPIPPELDIGRMVAERQRPRRGLPRWTMAMAASLLVCAGGLGGWALRGVGLPAQEGTQALAREAAASFAVFASDRTNPVEIRAENRSQLVAWASRQLRRPIAIPDLASSGYRLMGGRVVPTEHGAAALFMYDDDRGSRLVVLARPMQADGDAPMAAHSQGGVNGWSWADDGLGYSLVGAVTPELLHPIADDVRRQARNPI</sequence>
<feature type="transmembrane region" description="Helical" evidence="1">
    <location>
        <begin position="86"/>
        <end position="106"/>
    </location>
</feature>
<proteinExistence type="predicted"/>
<protein>
    <submittedName>
        <fullName evidence="2">Anti-sigma factor RsiW</fullName>
    </submittedName>
</protein>
<reference evidence="2 3" key="1">
    <citation type="submission" date="2018-01" db="EMBL/GenBank/DDBJ databases">
        <title>Genomic Encyclopedia of Type Strains, Phase III (KMG-III): the genomes of soil and plant-associated and newly described type strains.</title>
        <authorList>
            <person name="Whitman W."/>
        </authorList>
    </citation>
    <scope>NUCLEOTIDE SEQUENCE [LARGE SCALE GENOMIC DNA]</scope>
    <source>
        <strain evidence="2 3">1131</strain>
    </source>
</reference>
<evidence type="ECO:0000313" key="3">
    <source>
        <dbReference type="Proteomes" id="UP000236919"/>
    </source>
</evidence>
<organism evidence="2 3">
    <name type="scientific">Bosea psychrotolerans</name>
    <dbReference type="NCBI Taxonomy" id="1871628"/>
    <lineage>
        <taxon>Bacteria</taxon>
        <taxon>Pseudomonadati</taxon>
        <taxon>Pseudomonadota</taxon>
        <taxon>Alphaproteobacteria</taxon>
        <taxon>Hyphomicrobiales</taxon>
        <taxon>Boseaceae</taxon>
        <taxon>Bosea</taxon>
    </lineage>
</organism>
<keyword evidence="3" id="KW-1185">Reference proteome</keyword>
<accession>A0A2S4MD47</accession>
<dbReference type="OrthoDB" id="7187254at2"/>
<evidence type="ECO:0000256" key="1">
    <source>
        <dbReference type="SAM" id="Phobius"/>
    </source>
</evidence>
<keyword evidence="1" id="KW-0812">Transmembrane</keyword>
<dbReference type="AlphaFoldDB" id="A0A2S4MD47"/>
<gene>
    <name evidence="2" type="ORF">CYD53_105331</name>
</gene>
<keyword evidence="1" id="KW-1133">Transmembrane helix</keyword>
<dbReference type="EMBL" id="PQFZ01000005">
    <property type="protein sequence ID" value="POR52666.1"/>
    <property type="molecule type" value="Genomic_DNA"/>
</dbReference>
<dbReference type="Proteomes" id="UP000236919">
    <property type="component" value="Unassembled WGS sequence"/>
</dbReference>
<name>A0A2S4MD47_9HYPH</name>
<comment type="caution">
    <text evidence="2">The sequence shown here is derived from an EMBL/GenBank/DDBJ whole genome shotgun (WGS) entry which is preliminary data.</text>
</comment>
<dbReference type="RefSeq" id="WP_103718264.1">
    <property type="nucleotide sequence ID" value="NZ_PQFZ01000005.1"/>
</dbReference>
<evidence type="ECO:0000313" key="2">
    <source>
        <dbReference type="EMBL" id="POR52666.1"/>
    </source>
</evidence>
<keyword evidence="1" id="KW-0472">Membrane</keyword>